<name>Q2IIY3_ANADE</name>
<dbReference type="OrthoDB" id="8215052at2"/>
<reference evidence="3 4" key="1">
    <citation type="submission" date="2006-01" db="EMBL/GenBank/DDBJ databases">
        <title>Complete sequence of Anaeromyxobacter dehalogenans 2CP-C.</title>
        <authorList>
            <consortium name="US DOE Joint Genome Institute"/>
            <person name="Copeland A."/>
            <person name="Lucas S."/>
            <person name="Lapidus A."/>
            <person name="Barry K."/>
            <person name="Detter J.C."/>
            <person name="Glavina T."/>
            <person name="Hammon N."/>
            <person name="Israni S."/>
            <person name="Pitluck S."/>
            <person name="Brettin T."/>
            <person name="Bruce D."/>
            <person name="Han C."/>
            <person name="Tapia R."/>
            <person name="Gilna P."/>
            <person name="Kiss H."/>
            <person name="Schmutz J."/>
            <person name="Larimer F."/>
            <person name="Land M."/>
            <person name="Kyrpides N."/>
            <person name="Anderson I."/>
            <person name="Sanford R.A."/>
            <person name="Ritalahti K.M."/>
            <person name="Thomas H.S."/>
            <person name="Kirby J.R."/>
            <person name="Zhulin I.B."/>
            <person name="Loeffler F.E."/>
            <person name="Richardson P."/>
        </authorList>
    </citation>
    <scope>NUCLEOTIDE SEQUENCE [LARGE SCALE GENOMIC DNA]</scope>
    <source>
        <strain evidence="3 4">2CP-C</strain>
    </source>
</reference>
<dbReference type="InterPro" id="IPR014819">
    <property type="entry name" value="PriCT_2"/>
</dbReference>
<evidence type="ECO:0000259" key="1">
    <source>
        <dbReference type="Pfam" id="PF08707"/>
    </source>
</evidence>
<dbReference type="InterPro" id="IPR045455">
    <property type="entry name" value="NrS-1_pol-like_helicase"/>
</dbReference>
<dbReference type="AlphaFoldDB" id="Q2IIY3"/>
<dbReference type="GO" id="GO:0016817">
    <property type="term" value="F:hydrolase activity, acting on acid anhydrides"/>
    <property type="evidence" value="ECO:0007669"/>
    <property type="project" value="InterPro"/>
</dbReference>
<feature type="domain" description="NrS-1 polymerase-like helicase" evidence="2">
    <location>
        <begin position="457"/>
        <end position="565"/>
    </location>
</feature>
<evidence type="ECO:0000259" key="2">
    <source>
        <dbReference type="Pfam" id="PF19263"/>
    </source>
</evidence>
<evidence type="ECO:0000313" key="4">
    <source>
        <dbReference type="Proteomes" id="UP000001935"/>
    </source>
</evidence>
<feature type="domain" description="Primase C-terminal 2" evidence="1">
    <location>
        <begin position="209"/>
        <end position="282"/>
    </location>
</feature>
<protein>
    <submittedName>
        <fullName evidence="3">Uncharacterized protein</fullName>
    </submittedName>
</protein>
<proteinExistence type="predicted"/>
<accession>Q2IIY3</accession>
<dbReference type="InterPro" id="IPR027417">
    <property type="entry name" value="P-loop_NTPase"/>
</dbReference>
<dbReference type="KEGG" id="ade:Adeh_1839"/>
<gene>
    <name evidence="3" type="ordered locus">Adeh_1839</name>
</gene>
<dbReference type="STRING" id="290397.Adeh_1839"/>
<dbReference type="eggNOG" id="COG3378">
    <property type="taxonomic scope" value="Bacteria"/>
</dbReference>
<dbReference type="Pfam" id="PF19263">
    <property type="entry name" value="DUF5906"/>
    <property type="match status" value="1"/>
</dbReference>
<organism evidence="3 4">
    <name type="scientific">Anaeromyxobacter dehalogenans (strain 2CP-C)</name>
    <dbReference type="NCBI Taxonomy" id="290397"/>
    <lineage>
        <taxon>Bacteria</taxon>
        <taxon>Pseudomonadati</taxon>
        <taxon>Myxococcota</taxon>
        <taxon>Myxococcia</taxon>
        <taxon>Myxococcales</taxon>
        <taxon>Cystobacterineae</taxon>
        <taxon>Anaeromyxobacteraceae</taxon>
        <taxon>Anaeromyxobacter</taxon>
    </lineage>
</organism>
<evidence type="ECO:0000313" key="3">
    <source>
        <dbReference type="EMBL" id="ABC81611.1"/>
    </source>
</evidence>
<dbReference type="EMBL" id="CP000251">
    <property type="protein sequence ID" value="ABC81611.1"/>
    <property type="molecule type" value="Genomic_DNA"/>
</dbReference>
<dbReference type="eggNOG" id="COG4983">
    <property type="taxonomic scope" value="Bacteria"/>
</dbReference>
<dbReference type="RefSeq" id="WP_011420894.1">
    <property type="nucleotide sequence ID" value="NC_007760.1"/>
</dbReference>
<dbReference type="HOGENOM" id="CLU_370349_0_0_7"/>
<dbReference type="Pfam" id="PF08707">
    <property type="entry name" value="PriCT_2"/>
    <property type="match status" value="1"/>
</dbReference>
<dbReference type="Proteomes" id="UP000001935">
    <property type="component" value="Chromosome"/>
</dbReference>
<sequence length="751" mass="83218">MTTKPSPEALRAALPAQLIATDAWVGHKAKKPLILPGCARLAKTNDPKTWRPFRDALAFLKRTYDDPQAGVGFVFQRKLGVVFIDFDHCLDTSGALLPWAAPLLEPFRGTYVERSLSGRGLHVLALGSVPHAFSKLVPPAAAGDEHIEVYSEKRYAAITGDTYDGAPAELLDKQKELDALLRALAPKATVAATRSDEHVPLSAQEVDKIRSALDAIDPDVGHDEWLRVGMALHFGFEGSAEGLALWNEWSAGGGKYKNGEPADRWRSFKRNGVTLGSLFHFAKKHGWRPEPTAEQDFGPALARDEAFVSLDDLNSQFFVIEESGRHFVACESYDHARRRRMLKRFSFAEFKARYLGRTVLNEKGRQIPMAKSWLEWPGRRQYLGGVVFVPGRSLPSDVLNLWGGWAVAPKPGDWSLLREHIHDVICSKNDELDAYVMGWLRRLVQRPDEPGEVVLVLRGVQGAGKSVVGYALQRMCGQHGMAVASQRAVTGQFNAHLRDLLLLVANEAVFPGDRSGTSALKALATDPTIFLEQKGIDAVEVPNYLHILMTTNENWAVPVALDDRRFAVLDVASSRVGNRPYFRALQAAVRNDDVIAAMLHDLLSEPLGSYEVRDIPRTEARHEQMMQSLEGAEAWLFHVLTLGELSPSAVEWPTFAATTTLYQSHEDWARSGKHRRLQDPAVIGRFLARFFATERPRSVGGARVRGYQLGTLAEARERFCSVLGLSSAVWGEDAGRDTSAADSRRVMEDLL</sequence>
<dbReference type="Gene3D" id="3.40.50.300">
    <property type="entry name" value="P-loop containing nucleotide triphosphate hydrolases"/>
    <property type="match status" value="1"/>
</dbReference>